<dbReference type="SMART" id="SM00710">
    <property type="entry name" value="PbH1"/>
    <property type="match status" value="11"/>
</dbReference>
<keyword evidence="6" id="KW-0833">Ubl conjugation pathway</keyword>
<dbReference type="EC" id="3.4.21.-" evidence="9"/>
<name>A0ABY8QFA2_9RHOB</name>
<dbReference type="InterPro" id="IPR039448">
    <property type="entry name" value="Beta_helix"/>
</dbReference>
<feature type="signal peptide" evidence="9">
    <location>
        <begin position="1"/>
        <end position="22"/>
    </location>
</feature>
<dbReference type="InterPro" id="IPR006626">
    <property type="entry name" value="PbH1"/>
</dbReference>
<evidence type="ECO:0000256" key="5">
    <source>
        <dbReference type="ARBA" id="ARBA00022737"/>
    </source>
</evidence>
<accession>A0ABY8QFA2</accession>
<keyword evidence="4 9" id="KW-0732">Signal</keyword>
<dbReference type="SUPFAM" id="SSF51126">
    <property type="entry name" value="Pectin lyase-like"/>
    <property type="match status" value="2"/>
</dbReference>
<gene>
    <name evidence="11" type="ORF">QF118_12070</name>
</gene>
<evidence type="ECO:0000256" key="2">
    <source>
        <dbReference type="ARBA" id="ARBA00008764"/>
    </source>
</evidence>
<dbReference type="NCBIfam" id="TIGR03804">
    <property type="entry name" value="para_beta_helix"/>
    <property type="match status" value="3"/>
</dbReference>
<dbReference type="RefSeq" id="WP_282299305.1">
    <property type="nucleotide sequence ID" value="NZ_CP124616.1"/>
</dbReference>
<evidence type="ECO:0000313" key="12">
    <source>
        <dbReference type="Proteomes" id="UP001241605"/>
    </source>
</evidence>
<dbReference type="Pfam" id="PF13365">
    <property type="entry name" value="Trypsin_2"/>
    <property type="match status" value="1"/>
</dbReference>
<dbReference type="PANTHER" id="PTHR22990:SF15">
    <property type="entry name" value="F-BOX ONLY PROTEIN 10"/>
    <property type="match status" value="1"/>
</dbReference>
<dbReference type="InterPro" id="IPR012334">
    <property type="entry name" value="Pectin_lyas_fold"/>
</dbReference>
<evidence type="ECO:0000256" key="6">
    <source>
        <dbReference type="ARBA" id="ARBA00022786"/>
    </source>
</evidence>
<feature type="domain" description="Carbohydrate-binding/sugar hydrolysis" evidence="10">
    <location>
        <begin position="615"/>
        <end position="724"/>
    </location>
</feature>
<comment type="similarity">
    <text evidence="2 9">Belongs to the peptidase S1B family.</text>
</comment>
<dbReference type="Pfam" id="PF13229">
    <property type="entry name" value="Beta_helix"/>
    <property type="match status" value="1"/>
</dbReference>
<evidence type="ECO:0000259" key="10">
    <source>
        <dbReference type="SMART" id="SM00722"/>
    </source>
</evidence>
<evidence type="ECO:0000256" key="4">
    <source>
        <dbReference type="ARBA" id="ARBA00022729"/>
    </source>
</evidence>
<organism evidence="11 12">
    <name type="scientific">Tropicibacter oceani</name>
    <dbReference type="NCBI Taxonomy" id="3058420"/>
    <lineage>
        <taxon>Bacteria</taxon>
        <taxon>Pseudomonadati</taxon>
        <taxon>Pseudomonadota</taxon>
        <taxon>Alphaproteobacteria</taxon>
        <taxon>Rhodobacterales</taxon>
        <taxon>Roseobacteraceae</taxon>
        <taxon>Tropicibacter</taxon>
    </lineage>
</organism>
<keyword evidence="7 9" id="KW-0378">Hydrolase</keyword>
<keyword evidence="12" id="KW-1185">Reference proteome</keyword>
<evidence type="ECO:0000256" key="8">
    <source>
        <dbReference type="ARBA" id="ARBA00022825"/>
    </source>
</evidence>
<feature type="chain" id="PRO_5044967652" description="Serine protease" evidence="9">
    <location>
        <begin position="23"/>
        <end position="737"/>
    </location>
</feature>
<dbReference type="Pfam" id="PF05048">
    <property type="entry name" value="NosD"/>
    <property type="match status" value="1"/>
</dbReference>
<comment type="pathway">
    <text evidence="1">Protein modification; protein ubiquitination.</text>
</comment>
<dbReference type="InterPro" id="IPR051550">
    <property type="entry name" value="SCF-Subunits/Alg-Epimerases"/>
</dbReference>
<keyword evidence="5" id="KW-0677">Repeat</keyword>
<keyword evidence="3 9" id="KW-0645">Protease</keyword>
<keyword evidence="8 9" id="KW-0720">Serine protease</keyword>
<dbReference type="PRINTS" id="PR00839">
    <property type="entry name" value="V8PROTEASE"/>
</dbReference>
<evidence type="ECO:0000256" key="7">
    <source>
        <dbReference type="ARBA" id="ARBA00022801"/>
    </source>
</evidence>
<dbReference type="Gene3D" id="2.40.10.10">
    <property type="entry name" value="Trypsin-like serine proteases"/>
    <property type="match status" value="2"/>
</dbReference>
<dbReference type="InterPro" id="IPR009003">
    <property type="entry name" value="Peptidase_S1_PA"/>
</dbReference>
<dbReference type="InterPro" id="IPR007742">
    <property type="entry name" value="NosD_dom"/>
</dbReference>
<protein>
    <recommendedName>
        <fullName evidence="9">Serine protease</fullName>
        <ecNumber evidence="9">3.4.21.-</ecNumber>
    </recommendedName>
</protein>
<dbReference type="Gene3D" id="2.160.20.10">
    <property type="entry name" value="Single-stranded right-handed beta-helix, Pectin lyase-like"/>
    <property type="match status" value="2"/>
</dbReference>
<dbReference type="SMART" id="SM00722">
    <property type="entry name" value="CASH"/>
    <property type="match status" value="2"/>
</dbReference>
<sequence>MRRAIFVVSLVVTCLTGPAAQAQAPAQFDPDDFGKIVIQPRQSAGGGGGSGFVLEQAFGDYQNEPIIEYGENSPAVRLGRPIGRLDTLYANGQTGFCTAFIVDDKHIVTNHHCIPGMDGDPSGADSGIQAAQFVAGYIQPGRSAGVDKYSVSPQIVETNRGLDYTVLRVFGNPSEKYGIMELAAADPEDAEFLWIIGHPQGQSQHISREGCAAASPAISEEGKLIHSCDTLQGNSGSPVIRISDKRVIGLHHAGDNRTGFNMAIPMTRILAQSKVLHSALPVAGAVVAAAPAPAPQLKAPETAAPRLAALPETSACDALWSEAKQLGCGGYEAYLSQCASHTFSVMAKVMAKRECAAAAAPLVDPATLAQPIPVPGTPGAIRVAQDGSGDFTDLAQAVAGAKPGARIEVFPGTYTTGLDISQPVEIVGVGNRADIRLEVANDNIISWQADKGLIKGLTLRQTGGDYFGIDVLAGSVVIEDNDISSQGLSGVVLRSNVGAVVRRNEIHGGKEGGIFVFDNGKGEILENVLYGNTYAGIELRDGGEALIKDNTIRDGQGQGIFVNTGGKGQIEDNVIHGNRLVGISLDGSKNPVIKGNVIRDGLEGGILAAGHALARIEGNTLYGNAYSAIEIRTEADPWIKGNTIRDGKQSGIFVLDNGRGMIENNDIYRNAFSGIAVQAKGAPIVRGNRITRNGQFGVEILEGGGGGYENNDLTGNDRAAFFIDKAAGTLSRRGNKE</sequence>
<reference evidence="11 12" key="1">
    <citation type="submission" date="2023-05" db="EMBL/GenBank/DDBJ databases">
        <title>YMD87, complete Genome.</title>
        <authorList>
            <person name="Zhang J."/>
            <person name="Xu X."/>
        </authorList>
    </citation>
    <scope>NUCLEOTIDE SEQUENCE [LARGE SCALE GENOMIC DNA]</scope>
    <source>
        <strain evidence="11 12">YMD87</strain>
    </source>
</reference>
<feature type="domain" description="Carbohydrate-binding/sugar hydrolysis" evidence="10">
    <location>
        <begin position="453"/>
        <end position="609"/>
    </location>
</feature>
<dbReference type="EMBL" id="CP124616">
    <property type="protein sequence ID" value="WGW02673.1"/>
    <property type="molecule type" value="Genomic_DNA"/>
</dbReference>
<evidence type="ECO:0000256" key="1">
    <source>
        <dbReference type="ARBA" id="ARBA00004906"/>
    </source>
</evidence>
<proteinExistence type="inferred from homology"/>
<dbReference type="InterPro" id="IPR043504">
    <property type="entry name" value="Peptidase_S1_PA_chymotrypsin"/>
</dbReference>
<dbReference type="PANTHER" id="PTHR22990">
    <property type="entry name" value="F-BOX ONLY PROTEIN"/>
    <property type="match status" value="1"/>
</dbReference>
<dbReference type="SUPFAM" id="SSF50494">
    <property type="entry name" value="Trypsin-like serine proteases"/>
    <property type="match status" value="1"/>
</dbReference>
<dbReference type="InterPro" id="IPR022441">
    <property type="entry name" value="Para_beta_helix_rpt-2"/>
</dbReference>
<dbReference type="InterPro" id="IPR008256">
    <property type="entry name" value="Peptidase_S1B"/>
</dbReference>
<evidence type="ECO:0000256" key="3">
    <source>
        <dbReference type="ARBA" id="ARBA00022670"/>
    </source>
</evidence>
<dbReference type="InterPro" id="IPR011050">
    <property type="entry name" value="Pectin_lyase_fold/virulence"/>
</dbReference>
<evidence type="ECO:0000313" key="11">
    <source>
        <dbReference type="EMBL" id="WGW02673.1"/>
    </source>
</evidence>
<dbReference type="InterPro" id="IPR006633">
    <property type="entry name" value="Carb-bd_sugar_hydrolysis-dom"/>
</dbReference>
<evidence type="ECO:0000256" key="9">
    <source>
        <dbReference type="RuleBase" id="RU004296"/>
    </source>
</evidence>
<dbReference type="Proteomes" id="UP001241605">
    <property type="component" value="Chromosome"/>
</dbReference>